<evidence type="ECO:0000256" key="1">
    <source>
        <dbReference type="SAM" id="MobiDB-lite"/>
    </source>
</evidence>
<keyword evidence="3" id="KW-1185">Reference proteome</keyword>
<sequence length="188" mass="20438">MLTMFCFDGLAVIVEDLCFTESEAARNQEGPGSGPWPKPGLPPHSPPERELGLGLQPQLESPPESPPELELEPQRGVRVELRLIERQSRISRFGSVPASRRAAGDDAVFRVDLPESRRRLPDDPVIWLESRLADPVCLLAGAGVVDLDSYQSAAAGMRDTLPEIIRTVATMLERVRAGQLAALPGRAA</sequence>
<proteinExistence type="predicted"/>
<organism evidence="2 3">
    <name type="scientific">Parafrankia irregularis</name>
    <dbReference type="NCBI Taxonomy" id="795642"/>
    <lineage>
        <taxon>Bacteria</taxon>
        <taxon>Bacillati</taxon>
        <taxon>Actinomycetota</taxon>
        <taxon>Actinomycetes</taxon>
        <taxon>Frankiales</taxon>
        <taxon>Frankiaceae</taxon>
        <taxon>Parafrankia</taxon>
    </lineage>
</organism>
<reference evidence="3" key="1">
    <citation type="submission" date="2015-11" db="EMBL/GenBank/DDBJ databases">
        <authorList>
            <person name="Varghese N."/>
        </authorList>
    </citation>
    <scope>NUCLEOTIDE SEQUENCE [LARGE SCALE GENOMIC DNA]</scope>
    <source>
        <strain evidence="3">DSM 45899</strain>
    </source>
</reference>
<feature type="compositionally biased region" description="Pro residues" evidence="1">
    <location>
        <begin position="34"/>
        <end position="45"/>
    </location>
</feature>
<gene>
    <name evidence="2" type="ORF">Ga0074812_113104</name>
</gene>
<feature type="region of interest" description="Disordered" evidence="1">
    <location>
        <begin position="24"/>
        <end position="74"/>
    </location>
</feature>
<protein>
    <submittedName>
        <fullName evidence="2">Uncharacterized protein</fullName>
    </submittedName>
</protein>
<evidence type="ECO:0000313" key="2">
    <source>
        <dbReference type="EMBL" id="CUU57606.1"/>
    </source>
</evidence>
<accession>A0A0S4QT56</accession>
<dbReference type="AlphaFoldDB" id="A0A0S4QT56"/>
<dbReference type="RefSeq" id="WP_193209860.1">
    <property type="nucleotide sequence ID" value="NZ_FAOZ01000013.1"/>
</dbReference>
<evidence type="ECO:0000313" key="3">
    <source>
        <dbReference type="Proteomes" id="UP000198802"/>
    </source>
</evidence>
<dbReference type="EMBL" id="FAOZ01000013">
    <property type="protein sequence ID" value="CUU57606.1"/>
    <property type="molecule type" value="Genomic_DNA"/>
</dbReference>
<dbReference type="Proteomes" id="UP000198802">
    <property type="component" value="Unassembled WGS sequence"/>
</dbReference>
<name>A0A0S4QT56_9ACTN</name>